<proteinExistence type="predicted"/>
<organism evidence="1 2">
    <name type="scientific">Streptomyces hyaluromycini</name>
    <dbReference type="NCBI Taxonomy" id="1377993"/>
    <lineage>
        <taxon>Bacteria</taxon>
        <taxon>Bacillati</taxon>
        <taxon>Actinomycetota</taxon>
        <taxon>Actinomycetes</taxon>
        <taxon>Kitasatosporales</taxon>
        <taxon>Streptomycetaceae</taxon>
        <taxon>Streptomyces</taxon>
    </lineage>
</organism>
<evidence type="ECO:0000313" key="1">
    <source>
        <dbReference type="EMBL" id="MER7183401.1"/>
    </source>
</evidence>
<evidence type="ECO:0000313" key="2">
    <source>
        <dbReference type="Proteomes" id="UP001474181"/>
    </source>
</evidence>
<dbReference type="Proteomes" id="UP001474181">
    <property type="component" value="Unassembled WGS sequence"/>
</dbReference>
<name>A0ABV1X310_9ACTN</name>
<reference evidence="1 2" key="1">
    <citation type="submission" date="2024-06" db="EMBL/GenBank/DDBJ databases">
        <title>The Natural Products Discovery Center: Release of the First 8490 Sequenced Strains for Exploring Actinobacteria Biosynthetic Diversity.</title>
        <authorList>
            <person name="Kalkreuter E."/>
            <person name="Kautsar S.A."/>
            <person name="Yang D."/>
            <person name="Bader C.D."/>
            <person name="Teijaro C.N."/>
            <person name="Fluegel L."/>
            <person name="Davis C.M."/>
            <person name="Simpson J.R."/>
            <person name="Lauterbach L."/>
            <person name="Steele A.D."/>
            <person name="Gui C."/>
            <person name="Meng S."/>
            <person name="Li G."/>
            <person name="Viehrig K."/>
            <person name="Ye F."/>
            <person name="Su P."/>
            <person name="Kiefer A.F."/>
            <person name="Nichols A."/>
            <person name="Cepeda A.J."/>
            <person name="Yan W."/>
            <person name="Fan B."/>
            <person name="Jiang Y."/>
            <person name="Adhikari A."/>
            <person name="Zheng C.-J."/>
            <person name="Schuster L."/>
            <person name="Cowan T.M."/>
            <person name="Smanski M.J."/>
            <person name="Chevrette M.G."/>
            <person name="De Carvalho L.P.S."/>
            <person name="Shen B."/>
        </authorList>
    </citation>
    <scope>NUCLEOTIDE SEQUENCE [LARGE SCALE GENOMIC DNA]</scope>
    <source>
        <strain evidence="1 2">NPDC000234</strain>
    </source>
</reference>
<dbReference type="RefSeq" id="WP_350784683.1">
    <property type="nucleotide sequence ID" value="NZ_JBEPEK010000243.1"/>
</dbReference>
<comment type="caution">
    <text evidence="1">The sequence shown here is derived from an EMBL/GenBank/DDBJ whole genome shotgun (WGS) entry which is preliminary data.</text>
</comment>
<gene>
    <name evidence="1" type="ORF">ABT404_28685</name>
</gene>
<protein>
    <submittedName>
        <fullName evidence="1">Uncharacterized protein</fullName>
    </submittedName>
</protein>
<keyword evidence="2" id="KW-1185">Reference proteome</keyword>
<sequence length="173" mass="19568">MSGIRRALGPLERVNGRWILGDHLRPGGTWLELRPEGLYQISGESEGQSIPWPRVMLVGFTLGARHPQRGSYGVLALLGGLPGPWKGRGRGYLHMTLRHPYENWLASFDRHPRWYDSTELVLFEELLRQTVDEGEANRLADSDWLGRAVELLVTQRPRTPGGVREAVARARQL</sequence>
<dbReference type="EMBL" id="JBEPEK010000243">
    <property type="protein sequence ID" value="MER7183401.1"/>
    <property type="molecule type" value="Genomic_DNA"/>
</dbReference>
<accession>A0ABV1X310</accession>